<dbReference type="InParanoid" id="E4WV60"/>
<dbReference type="AlphaFoldDB" id="E4WV60"/>
<dbReference type="GO" id="GO:1990841">
    <property type="term" value="F:promoter-specific chromatin binding"/>
    <property type="evidence" value="ECO:0007669"/>
    <property type="project" value="TreeGrafter"/>
</dbReference>
<keyword evidence="3" id="KW-0804">Transcription</keyword>
<accession>E4WV60</accession>
<dbReference type="Proteomes" id="UP000011014">
    <property type="component" value="Unassembled WGS sequence"/>
</dbReference>
<dbReference type="InterPro" id="IPR003923">
    <property type="entry name" value="TAF10"/>
</dbReference>
<dbReference type="OrthoDB" id="154356at2759"/>
<sequence length="114" mass="12743">MPVNPDQPIEQLLIDVNEFTPVLPDTVSHLLLTRAGLDTEHDPRIARIASLAAQKFISDILLDARQVSLNRANKEMRNTGSKSKDKPKNVLTMEDLTQATAKIGITIQKPPYYH</sequence>
<reference evidence="6" key="1">
    <citation type="journal article" date="2010" name="Science">
        <title>Plasticity of animal genome architecture unmasked by rapid evolution of a pelagic tunicate.</title>
        <authorList>
            <person name="Denoeud F."/>
            <person name="Henriet S."/>
            <person name="Mungpakdee S."/>
            <person name="Aury J.M."/>
            <person name="Da Silva C."/>
            <person name="Brinkmann H."/>
            <person name="Mikhaleva J."/>
            <person name="Olsen L.C."/>
            <person name="Jubin C."/>
            <person name="Canestro C."/>
            <person name="Bouquet J.M."/>
            <person name="Danks G."/>
            <person name="Poulain J."/>
            <person name="Campsteijn C."/>
            <person name="Adamski M."/>
            <person name="Cross I."/>
            <person name="Yadetie F."/>
            <person name="Muffato M."/>
            <person name="Louis A."/>
            <person name="Butcher S."/>
            <person name="Tsagkogeorga G."/>
            <person name="Konrad A."/>
            <person name="Singh S."/>
            <person name="Jensen M.F."/>
            <person name="Cong E.H."/>
            <person name="Eikeseth-Otteraa H."/>
            <person name="Noel B."/>
            <person name="Anthouard V."/>
            <person name="Porcel B.M."/>
            <person name="Kachouri-Lafond R."/>
            <person name="Nishino A."/>
            <person name="Ugolini M."/>
            <person name="Chourrout P."/>
            <person name="Nishida H."/>
            <person name="Aasland R."/>
            <person name="Huzurbazar S."/>
            <person name="Westhof E."/>
            <person name="Delsuc F."/>
            <person name="Lehrach H."/>
            <person name="Reinhardt R."/>
            <person name="Weissenbach J."/>
            <person name="Roy S.W."/>
            <person name="Artiguenave F."/>
            <person name="Postlethwait J.H."/>
            <person name="Manak J.R."/>
            <person name="Thompson E.M."/>
            <person name="Jaillon O."/>
            <person name="Du Pasquier L."/>
            <person name="Boudinot P."/>
            <person name="Liberles D.A."/>
            <person name="Volff J.N."/>
            <person name="Philippe H."/>
            <person name="Lenhard B."/>
            <person name="Roest Crollius H."/>
            <person name="Wincker P."/>
            <person name="Chourrout D."/>
        </authorList>
    </citation>
    <scope>NUCLEOTIDE SEQUENCE [LARGE SCALE GENOMIC DNA]</scope>
</reference>
<evidence type="ECO:0000256" key="3">
    <source>
        <dbReference type="ARBA" id="ARBA00023163"/>
    </source>
</evidence>
<dbReference type="GO" id="GO:0000124">
    <property type="term" value="C:SAGA complex"/>
    <property type="evidence" value="ECO:0007669"/>
    <property type="project" value="TreeGrafter"/>
</dbReference>
<evidence type="ECO:0000313" key="6">
    <source>
        <dbReference type="EMBL" id="CBY21013.1"/>
    </source>
</evidence>
<dbReference type="GO" id="GO:0016251">
    <property type="term" value="F:RNA polymerase II general transcription initiation factor activity"/>
    <property type="evidence" value="ECO:0007669"/>
    <property type="project" value="TreeGrafter"/>
</dbReference>
<dbReference type="CDD" id="cd07982">
    <property type="entry name" value="HFD_TAF10"/>
    <property type="match status" value="1"/>
</dbReference>
<keyword evidence="4" id="KW-0539">Nucleus</keyword>
<organism evidence="6">
    <name type="scientific">Oikopleura dioica</name>
    <name type="common">Tunicate</name>
    <dbReference type="NCBI Taxonomy" id="34765"/>
    <lineage>
        <taxon>Eukaryota</taxon>
        <taxon>Metazoa</taxon>
        <taxon>Chordata</taxon>
        <taxon>Tunicata</taxon>
        <taxon>Appendicularia</taxon>
        <taxon>Copelata</taxon>
        <taxon>Oikopleuridae</taxon>
        <taxon>Oikopleura</taxon>
    </lineage>
</organism>
<dbReference type="PANTHER" id="PTHR21242:SF0">
    <property type="entry name" value="TRANSCRIPTION INITIATION FACTOR TFIID SUBUNIT 10"/>
    <property type="match status" value="1"/>
</dbReference>
<evidence type="ECO:0000256" key="2">
    <source>
        <dbReference type="ARBA" id="ARBA00023015"/>
    </source>
</evidence>
<dbReference type="EMBL" id="FN653017">
    <property type="protein sequence ID" value="CBY21013.1"/>
    <property type="molecule type" value="Genomic_DNA"/>
</dbReference>
<dbReference type="EMBL" id="FN654397">
    <property type="protein sequence ID" value="CBY33123.1"/>
    <property type="molecule type" value="Genomic_DNA"/>
</dbReference>
<dbReference type="PANTHER" id="PTHR21242">
    <property type="entry name" value="TRANSCRIPTION INITIATION FACTOR TFIID SUBUNIT 10"/>
    <property type="match status" value="1"/>
</dbReference>
<evidence type="ECO:0000313" key="8">
    <source>
        <dbReference type="Proteomes" id="UP000001307"/>
    </source>
</evidence>
<proteinExistence type="inferred from homology"/>
<evidence type="ECO:0000256" key="4">
    <source>
        <dbReference type="ARBA" id="ARBA00023242"/>
    </source>
</evidence>
<dbReference type="GO" id="GO:0006367">
    <property type="term" value="P:transcription initiation at RNA polymerase II promoter"/>
    <property type="evidence" value="ECO:0007669"/>
    <property type="project" value="TreeGrafter"/>
</dbReference>
<evidence type="ECO:0000313" key="7">
    <source>
        <dbReference type="EMBL" id="CBY33123.1"/>
    </source>
</evidence>
<dbReference type="Proteomes" id="UP000001307">
    <property type="component" value="Unassembled WGS sequence"/>
</dbReference>
<evidence type="ECO:0000256" key="5">
    <source>
        <dbReference type="ARBA" id="ARBA00025730"/>
    </source>
</evidence>
<gene>
    <name evidence="6" type="ORF">GSOID_T00008763001</name>
    <name evidence="7" type="ORF">GSOID_T00021019001</name>
</gene>
<evidence type="ECO:0000256" key="1">
    <source>
        <dbReference type="ARBA" id="ARBA00004123"/>
    </source>
</evidence>
<comment type="subcellular location">
    <subcellularLocation>
        <location evidence="1">Nucleus</location>
    </subcellularLocation>
</comment>
<name>E4WV60_OIKDI</name>
<evidence type="ECO:0008006" key="9">
    <source>
        <dbReference type="Google" id="ProtNLM"/>
    </source>
</evidence>
<dbReference type="GO" id="GO:0005669">
    <property type="term" value="C:transcription factor TFIID complex"/>
    <property type="evidence" value="ECO:0007669"/>
    <property type="project" value="TreeGrafter"/>
</dbReference>
<keyword evidence="2" id="KW-0805">Transcription regulation</keyword>
<comment type="similarity">
    <text evidence="5">Belongs to the TAF10 family.</text>
</comment>
<protein>
    <recommendedName>
        <fullName evidence="9">Transcription initiation factor TFIID subunit 10</fullName>
    </recommendedName>
</protein>
<dbReference type="Pfam" id="PF03540">
    <property type="entry name" value="TAF10"/>
    <property type="match status" value="1"/>
</dbReference>
<keyword evidence="8" id="KW-1185">Reference proteome</keyword>
<dbReference type="PRINTS" id="PR01443">
    <property type="entry name" value="TFIID30KDSUB"/>
</dbReference>